<evidence type="ECO:0000259" key="2">
    <source>
        <dbReference type="Pfam" id="PF00174"/>
    </source>
</evidence>
<dbReference type="Proteomes" id="UP000215027">
    <property type="component" value="Chromosome I"/>
</dbReference>
<keyword evidence="4" id="KW-1185">Reference proteome</keyword>
<name>A0A160T0R9_9CHLR</name>
<dbReference type="RefSeq" id="WP_095041695.1">
    <property type="nucleotide sequence ID" value="NZ_LN890655.1"/>
</dbReference>
<dbReference type="Gene3D" id="3.90.420.10">
    <property type="entry name" value="Oxidoreductase, molybdopterin-binding domain"/>
    <property type="match status" value="1"/>
</dbReference>
<dbReference type="OrthoDB" id="164682at2"/>
<organism evidence="3 4">
    <name type="scientific">Candidatus Promineifilum breve</name>
    <dbReference type="NCBI Taxonomy" id="1806508"/>
    <lineage>
        <taxon>Bacteria</taxon>
        <taxon>Bacillati</taxon>
        <taxon>Chloroflexota</taxon>
        <taxon>Ardenticatenia</taxon>
        <taxon>Candidatus Promineifilales</taxon>
        <taxon>Candidatus Promineifilaceae</taxon>
        <taxon>Candidatus Promineifilum</taxon>
    </lineage>
</organism>
<dbReference type="Pfam" id="PF00174">
    <property type="entry name" value="Oxidored_molyb"/>
    <property type="match status" value="1"/>
</dbReference>
<evidence type="ECO:0000256" key="1">
    <source>
        <dbReference type="SAM" id="MobiDB-lite"/>
    </source>
</evidence>
<evidence type="ECO:0000313" key="4">
    <source>
        <dbReference type="Proteomes" id="UP000215027"/>
    </source>
</evidence>
<sequence>MDEPSAWTPPHSHEPNPAPPSDDASFVLSSDTQSYRLTPEDLRQLPQQTIADCLIVSTGHPSSGPFVFGGVALLSLIDHYVNLAWVEVDVKSEDGFGARLTAEELRQAGDRPALLALTIDGRPLTRAEGLVRLIVPSETDDALRQVKWVGEIRIR</sequence>
<dbReference type="SUPFAM" id="SSF56524">
    <property type="entry name" value="Oxidoreductase molybdopterin-binding domain"/>
    <property type="match status" value="1"/>
</dbReference>
<dbReference type="AlphaFoldDB" id="A0A160T0R9"/>
<feature type="domain" description="Oxidoreductase molybdopterin-binding" evidence="2">
    <location>
        <begin position="33"/>
        <end position="154"/>
    </location>
</feature>
<dbReference type="KEGG" id="pbf:CFX0092_A0154"/>
<gene>
    <name evidence="3" type="ORF">CFX0092_A0154</name>
</gene>
<accession>A0A160T0R9</accession>
<evidence type="ECO:0000313" key="3">
    <source>
        <dbReference type="EMBL" id="CUS02035.2"/>
    </source>
</evidence>
<feature type="region of interest" description="Disordered" evidence="1">
    <location>
        <begin position="1"/>
        <end position="28"/>
    </location>
</feature>
<dbReference type="EMBL" id="LN890655">
    <property type="protein sequence ID" value="CUS02035.2"/>
    <property type="molecule type" value="Genomic_DNA"/>
</dbReference>
<reference evidence="3" key="1">
    <citation type="submission" date="2016-01" db="EMBL/GenBank/DDBJ databases">
        <authorList>
            <person name="Mcilroy J.S."/>
            <person name="Karst M S."/>
            <person name="Albertsen M."/>
        </authorList>
    </citation>
    <scope>NUCLEOTIDE SEQUENCE</scope>
    <source>
        <strain evidence="3">Cfx-K</strain>
    </source>
</reference>
<protein>
    <recommendedName>
        <fullName evidence="2">Oxidoreductase molybdopterin-binding domain-containing protein</fullName>
    </recommendedName>
</protein>
<proteinExistence type="predicted"/>
<dbReference type="InterPro" id="IPR000572">
    <property type="entry name" value="OxRdtase_Mopterin-bd_dom"/>
</dbReference>
<dbReference type="InterPro" id="IPR036374">
    <property type="entry name" value="OxRdtase_Mopterin-bd_sf"/>
</dbReference>